<organism evidence="7 8">
    <name type="scientific">Desulfobacter hydrogenophilus</name>
    <dbReference type="NCBI Taxonomy" id="2291"/>
    <lineage>
        <taxon>Bacteria</taxon>
        <taxon>Pseudomonadati</taxon>
        <taxon>Thermodesulfobacteriota</taxon>
        <taxon>Desulfobacteria</taxon>
        <taxon>Desulfobacterales</taxon>
        <taxon>Desulfobacteraceae</taxon>
        <taxon>Desulfobacter</taxon>
    </lineage>
</organism>
<gene>
    <name evidence="7" type="ORF">DO021_16345</name>
    <name evidence="6" type="ORF">EYB58_21335</name>
</gene>
<dbReference type="EMBL" id="CP036313">
    <property type="protein sequence ID" value="QBH15236.1"/>
    <property type="molecule type" value="Genomic_DNA"/>
</dbReference>
<dbReference type="GO" id="GO:0006189">
    <property type="term" value="P:'de novo' IMP biosynthetic process"/>
    <property type="evidence" value="ECO:0007669"/>
    <property type="project" value="TreeGrafter"/>
</dbReference>
<dbReference type="SUPFAM" id="SSF52335">
    <property type="entry name" value="Methylglyoxal synthase-like"/>
    <property type="match status" value="1"/>
</dbReference>
<dbReference type="SMART" id="SM00851">
    <property type="entry name" value="MGS"/>
    <property type="match status" value="1"/>
</dbReference>
<dbReference type="AlphaFoldDB" id="A0A328FCZ3"/>
<dbReference type="Pfam" id="PF02142">
    <property type="entry name" value="MGS"/>
    <property type="match status" value="1"/>
</dbReference>
<accession>A0A328FCZ3</accession>
<feature type="domain" description="MGS-like" evidence="5">
    <location>
        <begin position="10"/>
        <end position="165"/>
    </location>
</feature>
<evidence type="ECO:0000256" key="3">
    <source>
        <dbReference type="ARBA" id="ARBA00022801"/>
    </source>
</evidence>
<keyword evidence="2" id="KW-0658">Purine biosynthesis</keyword>
<keyword evidence="9" id="KW-1185">Reference proteome</keyword>
<dbReference type="PANTHER" id="PTHR11692">
    <property type="entry name" value="BIFUNCTIONAL PURINE BIOSYNTHESIS PROTEIN PURH"/>
    <property type="match status" value="1"/>
</dbReference>
<evidence type="ECO:0000313" key="9">
    <source>
        <dbReference type="Proteomes" id="UP000293902"/>
    </source>
</evidence>
<reference evidence="7 8" key="1">
    <citation type="submission" date="2018-06" db="EMBL/GenBank/DDBJ databases">
        <title>Complete Genome Sequence of Desulfobacter hydrogenophilus (DSM3380).</title>
        <authorList>
            <person name="Marietou A."/>
            <person name="Schreiber L."/>
            <person name="Marshall I."/>
            <person name="Jorgensen B."/>
        </authorList>
    </citation>
    <scope>NUCLEOTIDE SEQUENCE [LARGE SCALE GENOMIC DNA]</scope>
    <source>
        <strain evidence="7 8">DSM 3380</strain>
    </source>
</reference>
<dbReference type="Proteomes" id="UP000248798">
    <property type="component" value="Unassembled WGS sequence"/>
</dbReference>
<proteinExistence type="predicted"/>
<dbReference type="OrthoDB" id="9802065at2"/>
<evidence type="ECO:0000313" key="6">
    <source>
        <dbReference type="EMBL" id="QBH15236.1"/>
    </source>
</evidence>
<dbReference type="PANTHER" id="PTHR11692:SF0">
    <property type="entry name" value="BIFUNCTIONAL PURINE BIOSYNTHESIS PROTEIN ATIC"/>
    <property type="match status" value="1"/>
</dbReference>
<reference evidence="6 9" key="2">
    <citation type="submission" date="2019-02" db="EMBL/GenBank/DDBJ databases">
        <title>Complete genome sequence of Desulfobacter hydrogenophilus AcRS1.</title>
        <authorList>
            <person name="Marietou A."/>
            <person name="Lund M.B."/>
            <person name="Marshall I.P.G."/>
            <person name="Schreiber L."/>
            <person name="Jorgensen B."/>
        </authorList>
    </citation>
    <scope>NUCLEOTIDE SEQUENCE [LARGE SCALE GENOMIC DNA]</scope>
    <source>
        <strain evidence="6 9">AcRS1</strain>
    </source>
</reference>
<dbReference type="GO" id="GO:0005829">
    <property type="term" value="C:cytosol"/>
    <property type="evidence" value="ECO:0007669"/>
    <property type="project" value="TreeGrafter"/>
</dbReference>
<dbReference type="GO" id="GO:0004643">
    <property type="term" value="F:phosphoribosylaminoimidazolecarboxamide formyltransferase activity"/>
    <property type="evidence" value="ECO:0007669"/>
    <property type="project" value="InterPro"/>
</dbReference>
<evidence type="ECO:0000256" key="1">
    <source>
        <dbReference type="ARBA" id="ARBA00022679"/>
    </source>
</evidence>
<dbReference type="InterPro" id="IPR036914">
    <property type="entry name" value="MGS-like_dom_sf"/>
</dbReference>
<dbReference type="RefSeq" id="WP_111958613.1">
    <property type="nucleotide sequence ID" value="NZ_CP036313.1"/>
</dbReference>
<dbReference type="Proteomes" id="UP000293902">
    <property type="component" value="Chromosome"/>
</dbReference>
<dbReference type="GO" id="GO:0003937">
    <property type="term" value="F:IMP cyclohydrolase activity"/>
    <property type="evidence" value="ECO:0007669"/>
    <property type="project" value="InterPro"/>
</dbReference>
<dbReference type="CDD" id="cd01421">
    <property type="entry name" value="IMPCH"/>
    <property type="match status" value="1"/>
</dbReference>
<dbReference type="FunFam" id="3.40.50.1380:FF:000001">
    <property type="entry name" value="Bifunctional purine biosynthesis protein PurH"/>
    <property type="match status" value="1"/>
</dbReference>
<dbReference type="Gene3D" id="3.40.50.1380">
    <property type="entry name" value="Methylglyoxal synthase-like domain"/>
    <property type="match status" value="1"/>
</dbReference>
<evidence type="ECO:0000313" key="7">
    <source>
        <dbReference type="EMBL" id="RAM00935.1"/>
    </source>
</evidence>
<dbReference type="Pfam" id="PF01808">
    <property type="entry name" value="AICARFT_IMPCHas"/>
    <property type="match status" value="1"/>
</dbReference>
<protein>
    <recommendedName>
        <fullName evidence="5">MGS-like domain-containing protein</fullName>
    </recommendedName>
</protein>
<keyword evidence="1" id="KW-0808">Transferase</keyword>
<evidence type="ECO:0000256" key="4">
    <source>
        <dbReference type="ARBA" id="ARBA00023268"/>
    </source>
</evidence>
<evidence type="ECO:0000256" key="2">
    <source>
        <dbReference type="ARBA" id="ARBA00022755"/>
    </source>
</evidence>
<dbReference type="PROSITE" id="PS51855">
    <property type="entry name" value="MGS"/>
    <property type="match status" value="1"/>
</dbReference>
<evidence type="ECO:0000259" key="5">
    <source>
        <dbReference type="PROSITE" id="PS51855"/>
    </source>
</evidence>
<name>A0A328FCZ3_9BACT</name>
<keyword evidence="3" id="KW-0378">Hydrolase</keyword>
<dbReference type="InterPro" id="IPR011607">
    <property type="entry name" value="MGS-like_dom"/>
</dbReference>
<keyword evidence="4" id="KW-0511">Multifunctional enzyme</keyword>
<dbReference type="EMBL" id="QLNI01000035">
    <property type="protein sequence ID" value="RAM00935.1"/>
    <property type="molecule type" value="Genomic_DNA"/>
</dbReference>
<dbReference type="InterPro" id="IPR002695">
    <property type="entry name" value="PurH-like"/>
</dbReference>
<evidence type="ECO:0000313" key="8">
    <source>
        <dbReference type="Proteomes" id="UP000248798"/>
    </source>
</evidence>
<sequence>MTKNVVESIDDLVKIKTVLVSVSDKSGLATFIPELLGINPDIIILSTGGTYSKIKEILGSDAQDNLKQVSDYTGQPETQGGLVKTLDFKIYLGLLTETYNTAHQNDLKRTHALPIDMVVVNLYPFAQTIAKENVTLENARGNIDIGGPTMIRAAAKNFIRVASVVDPKSYDGILDVLKTKDGALGLKDRYSLASKAFEHTAQYDRAIADYLTGLSKQDVQLCYKTGE</sequence>